<reference evidence="2 3" key="1">
    <citation type="submission" date="2019-07" db="EMBL/GenBank/DDBJ databases">
        <title>Genomic Encyclopedia of Archaeal and Bacterial Type Strains, Phase II (KMG-II): from individual species to whole genera.</title>
        <authorList>
            <person name="Goeker M."/>
        </authorList>
    </citation>
    <scope>NUCLEOTIDE SEQUENCE [LARGE SCALE GENOMIC DNA]</scope>
    <source>
        <strain evidence="2 3">ATCC BAA-1139</strain>
    </source>
</reference>
<evidence type="ECO:0000313" key="3">
    <source>
        <dbReference type="Proteomes" id="UP000319449"/>
    </source>
</evidence>
<gene>
    <name evidence="2" type="ORF">JN12_01569</name>
</gene>
<dbReference type="Pfam" id="PF13708">
    <property type="entry name" value="DUF4942"/>
    <property type="match status" value="1"/>
</dbReference>
<dbReference type="OrthoDB" id="6477274at2"/>
<sequence length="264" mass="29985">MSTPLTTDLAKRETLATMIGAYQHATCKIQEAYAILEAAQTTLRSVFLDAPGYRFSVNERNNTDVGKKASDEINARIKKDAWAVIVERMELRRLLSIQRRAELDSQIEKGELPELTDENVMALFETSAANVNSYLEEAVKEVFDFLRPPRSSFKTNTEYELGKRVILTWMVEKGWNRGKFRVNYHREKYLTALDNVFHMIDGKGPVKSYHGPLYDAITDSPDGTGATEYFKFRSCLNGNLHLEFLKPVLVAKLNAIAGGNRLRK</sequence>
<dbReference type="InterPro" id="IPR031339">
    <property type="entry name" value="DUF4942"/>
</dbReference>
<dbReference type="EMBL" id="VLLN01000007">
    <property type="protein sequence ID" value="TWJ19767.1"/>
    <property type="molecule type" value="Genomic_DNA"/>
</dbReference>
<dbReference type="RefSeq" id="WP_145020796.1">
    <property type="nucleotide sequence ID" value="NZ_VLLN01000007.1"/>
</dbReference>
<protein>
    <submittedName>
        <fullName evidence="2">Uncharacterized protein DUF4942</fullName>
    </submittedName>
</protein>
<accession>A0A562VPX0</accession>
<evidence type="ECO:0000313" key="2">
    <source>
        <dbReference type="EMBL" id="TWJ19767.1"/>
    </source>
</evidence>
<proteinExistence type="predicted"/>
<comment type="caution">
    <text evidence="2">The sequence shown here is derived from an EMBL/GenBank/DDBJ whole genome shotgun (WGS) entry which is preliminary data.</text>
</comment>
<keyword evidence="3" id="KW-1185">Reference proteome</keyword>
<feature type="domain" description="DUF4942" evidence="1">
    <location>
        <begin position="76"/>
        <end position="259"/>
    </location>
</feature>
<evidence type="ECO:0000259" key="1">
    <source>
        <dbReference type="Pfam" id="PF13708"/>
    </source>
</evidence>
<name>A0A562VPX0_9BACT</name>
<dbReference type="Proteomes" id="UP000319449">
    <property type="component" value="Unassembled WGS sequence"/>
</dbReference>
<dbReference type="AlphaFoldDB" id="A0A562VPX0"/>
<organism evidence="2 3">
    <name type="scientific">Geobacter argillaceus</name>
    <dbReference type="NCBI Taxonomy" id="345631"/>
    <lineage>
        <taxon>Bacteria</taxon>
        <taxon>Pseudomonadati</taxon>
        <taxon>Thermodesulfobacteriota</taxon>
        <taxon>Desulfuromonadia</taxon>
        <taxon>Geobacterales</taxon>
        <taxon>Geobacteraceae</taxon>
        <taxon>Geobacter</taxon>
    </lineage>
</organism>